<dbReference type="GO" id="GO:0070987">
    <property type="term" value="P:error-free translesion synthesis"/>
    <property type="evidence" value="ECO:0007669"/>
    <property type="project" value="TreeGrafter"/>
</dbReference>
<feature type="region of interest" description="Disordered" evidence="1">
    <location>
        <begin position="1"/>
        <end position="44"/>
    </location>
</feature>
<dbReference type="GO" id="GO:0017125">
    <property type="term" value="F:deoxycytidyl transferase activity"/>
    <property type="evidence" value="ECO:0007669"/>
    <property type="project" value="TreeGrafter"/>
</dbReference>
<comment type="caution">
    <text evidence="3">The sequence shown here is derived from an EMBL/GenBank/DDBJ whole genome shotgun (WGS) entry which is preliminary data.</text>
</comment>
<dbReference type="Pfam" id="PF00533">
    <property type="entry name" value="BRCT"/>
    <property type="match status" value="1"/>
</dbReference>
<proteinExistence type="predicted"/>
<dbReference type="Gene3D" id="3.40.50.10190">
    <property type="entry name" value="BRCT domain"/>
    <property type="match status" value="1"/>
</dbReference>
<dbReference type="InterPro" id="IPR036420">
    <property type="entry name" value="BRCT_dom_sf"/>
</dbReference>
<gene>
    <name evidence="3" type="ORF">P43SY_005942</name>
</gene>
<evidence type="ECO:0000313" key="4">
    <source>
        <dbReference type="Proteomes" id="UP001209570"/>
    </source>
</evidence>
<dbReference type="PANTHER" id="PTHR45990:SF1">
    <property type="entry name" value="DNA REPAIR PROTEIN REV1"/>
    <property type="match status" value="1"/>
</dbReference>
<feature type="region of interest" description="Disordered" evidence="1">
    <location>
        <begin position="91"/>
        <end position="126"/>
    </location>
</feature>
<name>A0AAD5QAW5_PYTIN</name>
<feature type="compositionally biased region" description="Polar residues" evidence="1">
    <location>
        <begin position="109"/>
        <end position="120"/>
    </location>
</feature>
<dbReference type="Proteomes" id="UP001209570">
    <property type="component" value="Unassembled WGS sequence"/>
</dbReference>
<dbReference type="PROSITE" id="PS50172">
    <property type="entry name" value="BRCT"/>
    <property type="match status" value="1"/>
</dbReference>
<feature type="domain" description="BRCT" evidence="2">
    <location>
        <begin position="129"/>
        <end position="188"/>
    </location>
</feature>
<reference evidence="3" key="1">
    <citation type="submission" date="2021-12" db="EMBL/GenBank/DDBJ databases">
        <title>Prjna785345.</title>
        <authorList>
            <person name="Rujirawat T."/>
            <person name="Krajaejun T."/>
        </authorList>
    </citation>
    <scope>NUCLEOTIDE SEQUENCE</scope>
    <source>
        <strain evidence="3">Pi057C3</strain>
    </source>
</reference>
<dbReference type="GO" id="GO:0042276">
    <property type="term" value="P:error-prone translesion synthesis"/>
    <property type="evidence" value="ECO:0007669"/>
    <property type="project" value="TreeGrafter"/>
</dbReference>
<dbReference type="GO" id="GO:0005634">
    <property type="term" value="C:nucleus"/>
    <property type="evidence" value="ECO:0007669"/>
    <property type="project" value="TreeGrafter"/>
</dbReference>
<dbReference type="AlphaFoldDB" id="A0AAD5QAW5"/>
<dbReference type="InterPro" id="IPR001357">
    <property type="entry name" value="BRCT_dom"/>
</dbReference>
<evidence type="ECO:0000259" key="2">
    <source>
        <dbReference type="PROSITE" id="PS50172"/>
    </source>
</evidence>
<protein>
    <recommendedName>
        <fullName evidence="2">BRCT domain-containing protein</fullName>
    </recommendedName>
</protein>
<accession>A0AAD5QAW5</accession>
<evidence type="ECO:0000313" key="3">
    <source>
        <dbReference type="EMBL" id="KAJ0404943.1"/>
    </source>
</evidence>
<organism evidence="3 4">
    <name type="scientific">Pythium insidiosum</name>
    <name type="common">Pythiosis disease agent</name>
    <dbReference type="NCBI Taxonomy" id="114742"/>
    <lineage>
        <taxon>Eukaryota</taxon>
        <taxon>Sar</taxon>
        <taxon>Stramenopiles</taxon>
        <taxon>Oomycota</taxon>
        <taxon>Peronosporomycetes</taxon>
        <taxon>Pythiales</taxon>
        <taxon>Pythiaceae</taxon>
        <taxon>Pythium</taxon>
    </lineage>
</organism>
<keyword evidence="4" id="KW-1185">Reference proteome</keyword>
<dbReference type="GO" id="GO:0003887">
    <property type="term" value="F:DNA-directed DNA polymerase activity"/>
    <property type="evidence" value="ECO:0007669"/>
    <property type="project" value="TreeGrafter"/>
</dbReference>
<evidence type="ECO:0000256" key="1">
    <source>
        <dbReference type="SAM" id="MobiDB-lite"/>
    </source>
</evidence>
<sequence>MRRQQDGGDGGGGRRGITAFGNGLYRAPEDPKKARKKVGEHHDGSYGVYMTHKIQKLRHQNESFVAAVTTPTSLRTASGNDRATVDDECADASAAAAPTPSTAVADSSLQTKTPSSTSTWHPPAAGSQDARALFHGVHVFVDGYTVPSKEEIRSLLLVHGGGFEHYETSQVTHIVATHLATSKLLQYK</sequence>
<dbReference type="SUPFAM" id="SSF52113">
    <property type="entry name" value="BRCT domain"/>
    <property type="match status" value="1"/>
</dbReference>
<dbReference type="PANTHER" id="PTHR45990">
    <property type="entry name" value="DNA REPAIR PROTEIN REV1"/>
    <property type="match status" value="1"/>
</dbReference>
<dbReference type="EMBL" id="JAKCXM010000053">
    <property type="protein sequence ID" value="KAJ0404943.1"/>
    <property type="molecule type" value="Genomic_DNA"/>
</dbReference>
<feature type="compositionally biased region" description="Low complexity" evidence="1">
    <location>
        <begin position="91"/>
        <end position="108"/>
    </location>
</feature>